<evidence type="ECO:0000313" key="3">
    <source>
        <dbReference type="Proteomes" id="UP001595645"/>
    </source>
</evidence>
<sequence>MDDLEVRSALNTYVLEAEPPIGLTGEAVLAAGRRSRRRRLTTAVAGAALAVVAAIGATYAIATPVPVSDVVGSTCKPKSAVETPEQTKLRLSCVVSAAVRSRIAPGKRIERLTIPGEIPPADPFLLIADPIEDQGSGRFIYHMGVRVSDEHGAGSVYVKLLPFPGTMAYDCKDESTPKPEKCSAHQYPRGLLTEVTYRNDKGLVLHAATLTTPKYILIVAANNSGVLTKGDGLNDPVDSPAPPVTEAEVRDMALTDGLTP</sequence>
<organism evidence="2 3">
    <name type="scientific">Amycolatopsis speibonae</name>
    <dbReference type="NCBI Taxonomy" id="1450224"/>
    <lineage>
        <taxon>Bacteria</taxon>
        <taxon>Bacillati</taxon>
        <taxon>Actinomycetota</taxon>
        <taxon>Actinomycetes</taxon>
        <taxon>Pseudonocardiales</taxon>
        <taxon>Pseudonocardiaceae</taxon>
        <taxon>Amycolatopsis</taxon>
    </lineage>
</organism>
<dbReference type="RefSeq" id="WP_378236592.1">
    <property type="nucleotide sequence ID" value="NZ_JBHRWK010000002.1"/>
</dbReference>
<comment type="caution">
    <text evidence="2">The sequence shown here is derived from an EMBL/GenBank/DDBJ whole genome shotgun (WGS) entry which is preliminary data.</text>
</comment>
<proteinExistence type="predicted"/>
<evidence type="ECO:0000313" key="2">
    <source>
        <dbReference type="EMBL" id="MFC3447941.1"/>
    </source>
</evidence>
<keyword evidence="3" id="KW-1185">Reference proteome</keyword>
<name>A0ABV7NMB6_9PSEU</name>
<keyword evidence="1" id="KW-0812">Transmembrane</keyword>
<keyword evidence="1" id="KW-1133">Transmembrane helix</keyword>
<dbReference type="Proteomes" id="UP001595645">
    <property type="component" value="Unassembled WGS sequence"/>
</dbReference>
<reference evidence="3" key="1">
    <citation type="journal article" date="2019" name="Int. J. Syst. Evol. Microbiol.">
        <title>The Global Catalogue of Microorganisms (GCM) 10K type strain sequencing project: providing services to taxonomists for standard genome sequencing and annotation.</title>
        <authorList>
            <consortium name="The Broad Institute Genomics Platform"/>
            <consortium name="The Broad Institute Genome Sequencing Center for Infectious Disease"/>
            <person name="Wu L."/>
            <person name="Ma J."/>
        </authorList>
    </citation>
    <scope>NUCLEOTIDE SEQUENCE [LARGE SCALE GENOMIC DNA]</scope>
    <source>
        <strain evidence="3">CGMCC 4.7676</strain>
    </source>
</reference>
<accession>A0ABV7NMB6</accession>
<evidence type="ECO:0000256" key="1">
    <source>
        <dbReference type="SAM" id="Phobius"/>
    </source>
</evidence>
<dbReference type="EMBL" id="JBHRWK010000002">
    <property type="protein sequence ID" value="MFC3447941.1"/>
    <property type="molecule type" value="Genomic_DNA"/>
</dbReference>
<protein>
    <submittedName>
        <fullName evidence="2">Uncharacterized protein</fullName>
    </submittedName>
</protein>
<gene>
    <name evidence="2" type="ORF">ACFOSH_00730</name>
</gene>
<feature type="transmembrane region" description="Helical" evidence="1">
    <location>
        <begin position="43"/>
        <end position="62"/>
    </location>
</feature>
<keyword evidence="1" id="KW-0472">Membrane</keyword>